<dbReference type="AlphaFoldDB" id="A0A3N0YZR9"/>
<sequence>MKGKILLYEAVCELPRAVCDLHADGPYTSSSASLKKTSDIRRVQKAMDMDTLITTMKIMSGCSMLTACWKPFSEVVDKDNPACSETRVTANKG</sequence>
<reference evidence="1 2" key="1">
    <citation type="submission" date="2018-10" db="EMBL/GenBank/DDBJ databases">
        <title>Genome assembly for a Yunnan-Guizhou Plateau 3E fish, Anabarilius grahami (Regan), and its evolutionary and genetic applications.</title>
        <authorList>
            <person name="Jiang W."/>
        </authorList>
    </citation>
    <scope>NUCLEOTIDE SEQUENCE [LARGE SCALE GENOMIC DNA]</scope>
    <source>
        <strain evidence="1">AG-KIZ</strain>
        <tissue evidence="1">Muscle</tissue>
    </source>
</reference>
<proteinExistence type="predicted"/>
<evidence type="ECO:0000313" key="1">
    <source>
        <dbReference type="EMBL" id="ROL51453.1"/>
    </source>
</evidence>
<dbReference type="EMBL" id="RJVU01018580">
    <property type="protein sequence ID" value="ROL51453.1"/>
    <property type="molecule type" value="Genomic_DNA"/>
</dbReference>
<accession>A0A3N0YZR9</accession>
<dbReference type="Proteomes" id="UP000281406">
    <property type="component" value="Unassembled WGS sequence"/>
</dbReference>
<evidence type="ECO:0000313" key="2">
    <source>
        <dbReference type="Proteomes" id="UP000281406"/>
    </source>
</evidence>
<keyword evidence="2" id="KW-1185">Reference proteome</keyword>
<name>A0A3N0YZR9_ANAGA</name>
<protein>
    <submittedName>
        <fullName evidence="1">Uncharacterized protein</fullName>
    </submittedName>
</protein>
<organism evidence="1 2">
    <name type="scientific">Anabarilius grahami</name>
    <name type="common">Kanglang fish</name>
    <name type="synonym">Barilius grahami</name>
    <dbReference type="NCBI Taxonomy" id="495550"/>
    <lineage>
        <taxon>Eukaryota</taxon>
        <taxon>Metazoa</taxon>
        <taxon>Chordata</taxon>
        <taxon>Craniata</taxon>
        <taxon>Vertebrata</taxon>
        <taxon>Euteleostomi</taxon>
        <taxon>Actinopterygii</taxon>
        <taxon>Neopterygii</taxon>
        <taxon>Teleostei</taxon>
        <taxon>Ostariophysi</taxon>
        <taxon>Cypriniformes</taxon>
        <taxon>Xenocyprididae</taxon>
        <taxon>Xenocypridinae</taxon>
        <taxon>Xenocypridinae incertae sedis</taxon>
        <taxon>Anabarilius</taxon>
    </lineage>
</organism>
<comment type="caution">
    <text evidence="1">The sequence shown here is derived from an EMBL/GenBank/DDBJ whole genome shotgun (WGS) entry which is preliminary data.</text>
</comment>
<gene>
    <name evidence="1" type="ORF">DPX16_3142</name>
</gene>